<dbReference type="Proteomes" id="UP000183200">
    <property type="component" value="Unassembled WGS sequence"/>
</dbReference>
<dbReference type="EMBL" id="FNGY01000004">
    <property type="protein sequence ID" value="SDM57486.1"/>
    <property type="molecule type" value="Genomic_DNA"/>
</dbReference>
<evidence type="ECO:0000313" key="1">
    <source>
        <dbReference type="EMBL" id="SDM57486.1"/>
    </source>
</evidence>
<dbReference type="Pfam" id="PF14054">
    <property type="entry name" value="DUF4249"/>
    <property type="match status" value="1"/>
</dbReference>
<keyword evidence="2" id="KW-1185">Reference proteome</keyword>
<proteinExistence type="predicted"/>
<reference evidence="2" key="1">
    <citation type="submission" date="2016-10" db="EMBL/GenBank/DDBJ databases">
        <authorList>
            <person name="Varghese N."/>
            <person name="Submissions S."/>
        </authorList>
    </citation>
    <scope>NUCLEOTIDE SEQUENCE [LARGE SCALE GENOMIC DNA]</scope>
    <source>
        <strain evidence="2">DSM 19110</strain>
    </source>
</reference>
<dbReference type="PROSITE" id="PS51257">
    <property type="entry name" value="PROKAR_LIPOPROTEIN"/>
    <property type="match status" value="1"/>
</dbReference>
<evidence type="ECO:0000313" key="2">
    <source>
        <dbReference type="Proteomes" id="UP000183200"/>
    </source>
</evidence>
<evidence type="ECO:0008006" key="3">
    <source>
        <dbReference type="Google" id="ProtNLM"/>
    </source>
</evidence>
<gene>
    <name evidence="1" type="ORF">SAMN05421820_104130</name>
</gene>
<dbReference type="AlphaFoldDB" id="A0A1G9UC15"/>
<accession>A0A1G9UC15</accession>
<dbReference type="InterPro" id="IPR025345">
    <property type="entry name" value="DUF4249"/>
</dbReference>
<organism evidence="1 2">
    <name type="scientific">Pedobacter steynii</name>
    <dbReference type="NCBI Taxonomy" id="430522"/>
    <lineage>
        <taxon>Bacteria</taxon>
        <taxon>Pseudomonadati</taxon>
        <taxon>Bacteroidota</taxon>
        <taxon>Sphingobacteriia</taxon>
        <taxon>Sphingobacteriales</taxon>
        <taxon>Sphingobacteriaceae</taxon>
        <taxon>Pedobacter</taxon>
    </lineage>
</organism>
<sequence>MWATRILFKWPVLLLLISVFLMSCEETITPKLPEESKIAVTAQLTSGQAPVLHIVEINNINKQESPKTIENAEVSIQDVQTKEIFSCLPLSDGYWKNERFQAQPGKTYQLNVKTKNREVNAVCTVPSSFTTSAERSDDQNESTITLQLPVPNLSPLVLTMEARTYRMEGTNIVYLSNWEKVNMKCKDAATDNIRYQELPAPYSKLFLPAKTTIKQLVFSPEYQNGLRKFRVHVKSVEPVYYKYLYDYEYLKNNNSNGANSYIGLQSNINNGLGIFGGVYENVIAL</sequence>
<name>A0A1G9UC15_9SPHI</name>
<protein>
    <recommendedName>
        <fullName evidence="3">DUF4249 domain-containing protein</fullName>
    </recommendedName>
</protein>